<evidence type="ECO:0000256" key="5">
    <source>
        <dbReference type="ARBA" id="ARBA00022723"/>
    </source>
</evidence>
<dbReference type="GO" id="GO:0020037">
    <property type="term" value="F:heme binding"/>
    <property type="evidence" value="ECO:0007669"/>
    <property type="project" value="InterPro"/>
</dbReference>
<dbReference type="Proteomes" id="UP000000225">
    <property type="component" value="Chromosome"/>
</dbReference>
<dbReference type="PANTHER" id="PTHR30600">
    <property type="entry name" value="CYTOCHROME C PEROXIDASE-RELATED"/>
    <property type="match status" value="1"/>
</dbReference>
<sequence>MHSYKGERKMNKYYLLLALGLPGMGWAVEPIQPVEAVKVGSPEKVELGKMLFFEPRLSKSGAISCNSCHNLATGGVDNQVSSLGHKWKEGPINSPTVLNSSLNFVQFWDGRAKDLKAQAAGPIENPLEMAFTHKLAVDTLHTLPEYRSRFSAVYGKADFGIDEVTDAIAAFEETLITPNAPFDLWLKGDGKALTAHQLKGYQLFKEKGCTACHNGVAIGGNSYQKMGLVKQFKTDNPAQGRGGVTGEKQFIGWFKVPTLRNIELTYPYFHDGSVWDLKEAVQIMADIQLGQALSEQDADDMTAYLKSLTGEQPRIVLPILPPSQADTPRPQVKS</sequence>
<evidence type="ECO:0000256" key="9">
    <source>
        <dbReference type="ARBA" id="ARBA00023002"/>
    </source>
</evidence>
<keyword evidence="5 12" id="KW-0479">Metal-binding</keyword>
<dbReference type="PROSITE" id="PS51007">
    <property type="entry name" value="CYTC"/>
    <property type="match status" value="2"/>
</dbReference>
<evidence type="ECO:0000256" key="3">
    <source>
        <dbReference type="ARBA" id="ARBA00022559"/>
    </source>
</evidence>
<dbReference type="FunFam" id="1.10.760.10:FF:000004">
    <property type="entry name" value="Cytochrome c peroxidase"/>
    <property type="match status" value="1"/>
</dbReference>
<dbReference type="PANTHER" id="PTHR30600:SF7">
    <property type="entry name" value="CYTOCHROME C PEROXIDASE-RELATED"/>
    <property type="match status" value="1"/>
</dbReference>
<feature type="binding site" description="axial binding residue" evidence="12">
    <location>
        <position position="284"/>
    </location>
    <ligand>
        <name>heme c</name>
        <dbReference type="ChEBI" id="CHEBI:61717"/>
        <label>2</label>
    </ligand>
    <ligandPart>
        <name>Fe</name>
        <dbReference type="ChEBI" id="CHEBI:18248"/>
    </ligandPart>
</feature>
<feature type="domain" description="Cytochrome c" evidence="13">
    <location>
        <begin position="43"/>
        <end position="151"/>
    </location>
</feature>
<comment type="PTM">
    <text evidence="11">Binds 2 heme groups per subunit.</text>
</comment>
<dbReference type="InterPro" id="IPR026259">
    <property type="entry name" value="MauG/Cytc_peroxidase"/>
</dbReference>
<evidence type="ECO:0000256" key="10">
    <source>
        <dbReference type="ARBA" id="ARBA00023004"/>
    </source>
</evidence>
<evidence type="ECO:0000259" key="13">
    <source>
        <dbReference type="PROSITE" id="PS51007"/>
    </source>
</evidence>
<dbReference type="eggNOG" id="COG1858">
    <property type="taxonomic scope" value="Bacteria"/>
</dbReference>
<dbReference type="Pfam" id="PF03150">
    <property type="entry name" value="CCP_MauG"/>
    <property type="match status" value="1"/>
</dbReference>
<dbReference type="Gene3D" id="1.10.760.10">
    <property type="entry name" value="Cytochrome c-like domain"/>
    <property type="match status" value="2"/>
</dbReference>
<dbReference type="PIRSF" id="PIRSF000294">
    <property type="entry name" value="Cytochrome-c_peroxidase"/>
    <property type="match status" value="1"/>
</dbReference>
<feature type="binding site" description="axial binding residue" evidence="12">
    <location>
        <position position="85"/>
    </location>
    <ligand>
        <name>heme c</name>
        <dbReference type="ChEBI" id="CHEBI:61717"/>
        <label>1</label>
    </ligand>
    <ligandPart>
        <name>Fe</name>
        <dbReference type="ChEBI" id="CHEBI:18248"/>
    </ligandPart>
</feature>
<evidence type="ECO:0000256" key="8">
    <source>
        <dbReference type="ARBA" id="ARBA00022982"/>
    </source>
</evidence>
<dbReference type="AlphaFoldDB" id="A4SJG5"/>
<keyword evidence="3 14" id="KW-0575">Peroxidase</keyword>
<dbReference type="GO" id="GO:0042597">
    <property type="term" value="C:periplasmic space"/>
    <property type="evidence" value="ECO:0007669"/>
    <property type="project" value="UniProtKB-SubCell"/>
</dbReference>
<dbReference type="InterPro" id="IPR004852">
    <property type="entry name" value="Di-haem_cyt_c_peroxidsae"/>
</dbReference>
<dbReference type="SUPFAM" id="SSF46626">
    <property type="entry name" value="Cytochrome c"/>
    <property type="match status" value="2"/>
</dbReference>
<dbReference type="EMBL" id="CP000644">
    <property type="protein sequence ID" value="ABO89037.1"/>
    <property type="molecule type" value="Genomic_DNA"/>
</dbReference>
<dbReference type="InterPro" id="IPR036909">
    <property type="entry name" value="Cyt_c-like_dom_sf"/>
</dbReference>
<dbReference type="HOGENOM" id="CLU_034652_1_0_6"/>
<keyword evidence="9" id="KW-0560">Oxidoreductase</keyword>
<keyword evidence="6" id="KW-0732">Signal</keyword>
<dbReference type="InterPro" id="IPR051395">
    <property type="entry name" value="Cytochrome_c_Peroxidase/MauG"/>
</dbReference>
<evidence type="ECO:0000256" key="11">
    <source>
        <dbReference type="PIRSR" id="PIRSR000294-1"/>
    </source>
</evidence>
<evidence type="ECO:0000256" key="12">
    <source>
        <dbReference type="PIRSR" id="PIRSR000294-2"/>
    </source>
</evidence>
<name>A4SJG5_AERS4</name>
<organism evidence="14 15">
    <name type="scientific">Aeromonas salmonicida (strain A449)</name>
    <dbReference type="NCBI Taxonomy" id="382245"/>
    <lineage>
        <taxon>Bacteria</taxon>
        <taxon>Pseudomonadati</taxon>
        <taxon>Pseudomonadota</taxon>
        <taxon>Gammaproteobacteria</taxon>
        <taxon>Aeromonadales</taxon>
        <taxon>Aeromonadaceae</taxon>
        <taxon>Aeromonas</taxon>
    </lineage>
</organism>
<comment type="subcellular location">
    <subcellularLocation>
        <location evidence="1">Periplasm</location>
    </subcellularLocation>
</comment>
<dbReference type="GO" id="GO:0046872">
    <property type="term" value="F:metal ion binding"/>
    <property type="evidence" value="ECO:0007669"/>
    <property type="project" value="UniProtKB-KW"/>
</dbReference>
<feature type="domain" description="Cytochrome c" evidence="13">
    <location>
        <begin position="195"/>
        <end position="309"/>
    </location>
</feature>
<dbReference type="KEGG" id="asa:ASA_0903"/>
<evidence type="ECO:0000256" key="1">
    <source>
        <dbReference type="ARBA" id="ARBA00004418"/>
    </source>
</evidence>
<evidence type="ECO:0000256" key="2">
    <source>
        <dbReference type="ARBA" id="ARBA00022448"/>
    </source>
</evidence>
<evidence type="ECO:0000313" key="15">
    <source>
        <dbReference type="Proteomes" id="UP000000225"/>
    </source>
</evidence>
<dbReference type="Pfam" id="PF00034">
    <property type="entry name" value="Cytochrom_C"/>
    <property type="match status" value="1"/>
</dbReference>
<feature type="binding site" description="axial binding residue" evidence="12">
    <location>
        <position position="213"/>
    </location>
    <ligand>
        <name>heme c</name>
        <dbReference type="ChEBI" id="CHEBI:61717"/>
        <label>2</label>
    </ligand>
    <ligandPart>
        <name>Fe</name>
        <dbReference type="ChEBI" id="CHEBI:18248"/>
    </ligandPart>
</feature>
<dbReference type="GO" id="GO:0004130">
    <property type="term" value="F:cytochrome-c peroxidase activity"/>
    <property type="evidence" value="ECO:0007669"/>
    <property type="project" value="TreeGrafter"/>
</dbReference>
<feature type="binding site" description="axial binding residue" evidence="12">
    <location>
        <position position="69"/>
    </location>
    <ligand>
        <name>heme c</name>
        <dbReference type="ChEBI" id="CHEBI:61717"/>
        <label>1</label>
    </ligand>
    <ligandPart>
        <name>Fe</name>
        <dbReference type="ChEBI" id="CHEBI:18248"/>
    </ligandPart>
</feature>
<comment type="cofactor">
    <cofactor evidence="11">
        <name>heme</name>
        <dbReference type="ChEBI" id="CHEBI:30413"/>
    </cofactor>
    <text evidence="11">Binds 2 heme groups.</text>
</comment>
<evidence type="ECO:0000256" key="4">
    <source>
        <dbReference type="ARBA" id="ARBA00022617"/>
    </source>
</evidence>
<reference evidence="15" key="1">
    <citation type="journal article" date="2008" name="BMC Genomics">
        <title>The genome of Aeromonas salmonicida subsp. salmonicida A449: insights into the evolution of a fish pathogen.</title>
        <authorList>
            <person name="Reith M.E."/>
            <person name="Singh R.K."/>
            <person name="Curtis B."/>
            <person name="Boyd J.M."/>
            <person name="Bouevitch A."/>
            <person name="Kimball J."/>
            <person name="Munholland J."/>
            <person name="Murphy C."/>
            <person name="Sarty D."/>
            <person name="Williams J."/>
            <person name="Nash J.H."/>
            <person name="Johnson S.C."/>
            <person name="Brown L.L."/>
        </authorList>
    </citation>
    <scope>NUCLEOTIDE SEQUENCE [LARGE SCALE GENOMIC DNA]</scope>
    <source>
        <strain evidence="15">A449</strain>
    </source>
</reference>
<protein>
    <submittedName>
        <fullName evidence="14">Cytochrome c peroxidase</fullName>
    </submittedName>
</protein>
<dbReference type="InterPro" id="IPR009056">
    <property type="entry name" value="Cyt_c-like_dom"/>
</dbReference>
<keyword evidence="7" id="KW-0574">Periplasm</keyword>
<feature type="binding site" description="covalent" evidence="11">
    <location>
        <position position="212"/>
    </location>
    <ligand>
        <name>heme c</name>
        <dbReference type="ChEBI" id="CHEBI:61717"/>
        <label>2</label>
    </ligand>
</feature>
<feature type="binding site" description="covalent" evidence="11">
    <location>
        <position position="65"/>
    </location>
    <ligand>
        <name>heme c</name>
        <dbReference type="ChEBI" id="CHEBI:61717"/>
        <label>1</label>
    </ligand>
</feature>
<proteinExistence type="predicted"/>
<evidence type="ECO:0000313" key="14">
    <source>
        <dbReference type="EMBL" id="ABO89037.1"/>
    </source>
</evidence>
<keyword evidence="8" id="KW-0249">Electron transport</keyword>
<dbReference type="GO" id="GO:0009055">
    <property type="term" value="F:electron transfer activity"/>
    <property type="evidence" value="ECO:0007669"/>
    <property type="project" value="InterPro"/>
</dbReference>
<feature type="binding site" description="covalent" evidence="11">
    <location>
        <position position="209"/>
    </location>
    <ligand>
        <name>heme c</name>
        <dbReference type="ChEBI" id="CHEBI:61717"/>
        <label>2</label>
    </ligand>
</feature>
<evidence type="ECO:0000256" key="6">
    <source>
        <dbReference type="ARBA" id="ARBA00022729"/>
    </source>
</evidence>
<keyword evidence="2" id="KW-0813">Transport</keyword>
<dbReference type="STRING" id="29491.GCA_000820065_02379"/>
<accession>A4SJG5</accession>
<keyword evidence="10 12" id="KW-0408">Iron</keyword>
<evidence type="ECO:0000256" key="7">
    <source>
        <dbReference type="ARBA" id="ARBA00022764"/>
    </source>
</evidence>
<keyword evidence="4 11" id="KW-0349">Heme</keyword>
<gene>
    <name evidence="14" type="primary">ccpA</name>
    <name evidence="14" type="ordered locus">ASA_0903</name>
</gene>
<feature type="binding site" description="covalent" evidence="11">
    <location>
        <position position="68"/>
    </location>
    <ligand>
        <name>heme c</name>
        <dbReference type="ChEBI" id="CHEBI:61717"/>
        <label>1</label>
    </ligand>
</feature>